<keyword evidence="2" id="KW-0805">Transcription regulation</keyword>
<comment type="caution">
    <text evidence="6">The sequence shown here is derived from an EMBL/GenBank/DDBJ whole genome shotgun (WGS) entry which is preliminary data.</text>
</comment>
<sequence length="243" mass="27107">MKPLSPRQISIIKAIVEEYTTTGEAVGSDTLDKKYNLGISPATIRNEMVRLEDLGYLKQPHTSAGRVPTPVALKLYISELMKEDTLPVTEEVSVKERIWDHRQKIDTLLREATHVLSEKTNNIGFATTSDGAVYSAGYANLLTLPEFFDIDVTRQVLSIIESHAALEAIFGRVLDTQPLHIILGDEFGNEFLYPCAMAYLDFRAGNINGHLGVIGPARLNYPYVMPMLRHMSNLLDEISASWS</sequence>
<dbReference type="PANTHER" id="PTHR34824:SF1">
    <property type="entry name" value="HEAT-INDUCIBLE TRANSCRIPTION REPRESSOR HRCA"/>
    <property type="match status" value="1"/>
</dbReference>
<keyword evidence="4" id="KW-0804">Transcription</keyword>
<dbReference type="InterPro" id="IPR029016">
    <property type="entry name" value="GAF-like_dom_sf"/>
</dbReference>
<dbReference type="AlphaFoldDB" id="A0A1F5F6B6"/>
<evidence type="ECO:0000256" key="2">
    <source>
        <dbReference type="ARBA" id="ARBA00023015"/>
    </source>
</evidence>
<evidence type="ECO:0000256" key="3">
    <source>
        <dbReference type="ARBA" id="ARBA00023016"/>
    </source>
</evidence>
<dbReference type="Gene3D" id="1.10.10.10">
    <property type="entry name" value="Winged helix-like DNA-binding domain superfamily/Winged helix DNA-binding domain"/>
    <property type="match status" value="1"/>
</dbReference>
<dbReference type="Proteomes" id="UP000176191">
    <property type="component" value="Unassembled WGS sequence"/>
</dbReference>
<name>A0A1F5F6B6_9BACT</name>
<protein>
    <recommendedName>
        <fullName evidence="5">Heat-inducible transcription repressor HrcA C-terminal domain-containing protein</fullName>
    </recommendedName>
</protein>
<dbReference type="Pfam" id="PF01628">
    <property type="entry name" value="HrcA"/>
    <property type="match status" value="1"/>
</dbReference>
<dbReference type="EMBL" id="MFAK01000013">
    <property type="protein sequence ID" value="OGD75182.1"/>
    <property type="molecule type" value="Genomic_DNA"/>
</dbReference>
<organism evidence="6 7">
    <name type="scientific">Candidatus Collierbacteria bacterium RIFOXYA2_FULL_46_10</name>
    <dbReference type="NCBI Taxonomy" id="1817726"/>
    <lineage>
        <taxon>Bacteria</taxon>
        <taxon>Candidatus Collieribacteriota</taxon>
    </lineage>
</organism>
<evidence type="ECO:0000256" key="4">
    <source>
        <dbReference type="ARBA" id="ARBA00023163"/>
    </source>
</evidence>
<dbReference type="SUPFAM" id="SSF46785">
    <property type="entry name" value="Winged helix' DNA-binding domain"/>
    <property type="match status" value="1"/>
</dbReference>
<dbReference type="InterPro" id="IPR002571">
    <property type="entry name" value="HrcA"/>
</dbReference>
<evidence type="ECO:0000259" key="5">
    <source>
        <dbReference type="Pfam" id="PF01628"/>
    </source>
</evidence>
<dbReference type="InterPro" id="IPR021153">
    <property type="entry name" value="HrcA_C"/>
</dbReference>
<keyword evidence="1" id="KW-0678">Repressor</keyword>
<dbReference type="SUPFAM" id="SSF55781">
    <property type="entry name" value="GAF domain-like"/>
    <property type="match status" value="1"/>
</dbReference>
<proteinExistence type="predicted"/>
<evidence type="ECO:0000313" key="7">
    <source>
        <dbReference type="Proteomes" id="UP000176191"/>
    </source>
</evidence>
<evidence type="ECO:0000313" key="6">
    <source>
        <dbReference type="EMBL" id="OGD75182.1"/>
    </source>
</evidence>
<keyword evidence="3" id="KW-0346">Stress response</keyword>
<accession>A0A1F5F6B6</accession>
<dbReference type="InterPro" id="IPR036388">
    <property type="entry name" value="WH-like_DNA-bd_sf"/>
</dbReference>
<feature type="domain" description="Heat-inducible transcription repressor HrcA C-terminal" evidence="5">
    <location>
        <begin position="80"/>
        <end position="225"/>
    </location>
</feature>
<evidence type="ECO:0000256" key="1">
    <source>
        <dbReference type="ARBA" id="ARBA00022491"/>
    </source>
</evidence>
<dbReference type="InterPro" id="IPR036390">
    <property type="entry name" value="WH_DNA-bd_sf"/>
</dbReference>
<dbReference type="GO" id="GO:0003677">
    <property type="term" value="F:DNA binding"/>
    <property type="evidence" value="ECO:0007669"/>
    <property type="project" value="InterPro"/>
</dbReference>
<reference evidence="6 7" key="1">
    <citation type="journal article" date="2016" name="Nat. Commun.">
        <title>Thousands of microbial genomes shed light on interconnected biogeochemical processes in an aquifer system.</title>
        <authorList>
            <person name="Anantharaman K."/>
            <person name="Brown C.T."/>
            <person name="Hug L.A."/>
            <person name="Sharon I."/>
            <person name="Castelle C.J."/>
            <person name="Probst A.J."/>
            <person name="Thomas B.C."/>
            <person name="Singh A."/>
            <person name="Wilkins M.J."/>
            <person name="Karaoz U."/>
            <person name="Brodie E.L."/>
            <person name="Williams K.H."/>
            <person name="Hubbard S.S."/>
            <person name="Banfield J.F."/>
        </authorList>
    </citation>
    <scope>NUCLEOTIDE SEQUENCE [LARGE SCALE GENOMIC DNA]</scope>
</reference>
<dbReference type="PANTHER" id="PTHR34824">
    <property type="entry name" value="HEAT-INDUCIBLE TRANSCRIPTION REPRESSOR HRCA"/>
    <property type="match status" value="1"/>
</dbReference>
<dbReference type="Gene3D" id="3.30.450.40">
    <property type="match status" value="1"/>
</dbReference>
<gene>
    <name evidence="6" type="ORF">A2228_02855</name>
</gene>
<dbReference type="GO" id="GO:0045892">
    <property type="term" value="P:negative regulation of DNA-templated transcription"/>
    <property type="evidence" value="ECO:0007669"/>
    <property type="project" value="TreeGrafter"/>
</dbReference>